<dbReference type="AlphaFoldDB" id="U7D694"/>
<dbReference type="Pfam" id="PF13537">
    <property type="entry name" value="GATase_7"/>
    <property type="match status" value="1"/>
</dbReference>
<dbReference type="Pfam" id="PF00156">
    <property type="entry name" value="Pribosyltran"/>
    <property type="match status" value="1"/>
</dbReference>
<dbReference type="InterPro" id="IPR017932">
    <property type="entry name" value="GATase_2_dom"/>
</dbReference>
<dbReference type="InterPro" id="IPR035584">
    <property type="entry name" value="PurF_N"/>
</dbReference>
<keyword evidence="7 10" id="KW-0479">Metal-binding</keyword>
<dbReference type="eggNOG" id="COG0034">
    <property type="taxonomic scope" value="Bacteria"/>
</dbReference>
<comment type="caution">
    <text evidence="13">The sequence shown here is derived from an EMBL/GenBank/DDBJ whole genome shotgun (WGS) entry which is preliminary data.</text>
</comment>
<keyword evidence="5 7" id="KW-0658">Purine biosynthesis</keyword>
<dbReference type="GO" id="GO:0006189">
    <property type="term" value="P:'de novo' IMP biosynthetic process"/>
    <property type="evidence" value="ECO:0007669"/>
    <property type="project" value="UniProtKB-UniRule"/>
</dbReference>
<dbReference type="PANTHER" id="PTHR11907">
    <property type="entry name" value="AMIDOPHOSPHORIBOSYLTRANSFERASE"/>
    <property type="match status" value="1"/>
</dbReference>
<feature type="binding site" evidence="7 10">
    <location>
        <position position="296"/>
    </location>
    <ligand>
        <name>Mg(2+)</name>
        <dbReference type="ChEBI" id="CHEBI:18420"/>
    </ligand>
</feature>
<name>U7D694_9BACT</name>
<protein>
    <recommendedName>
        <fullName evidence="7">Amidophosphoribosyltransferase</fullName>
        <shortName evidence="7">ATase</shortName>
        <ecNumber evidence="7">2.4.2.14</ecNumber>
    </recommendedName>
    <alternativeName>
        <fullName evidence="7">Glutamine phosphoribosylpyrophosphate amidotransferase</fullName>
        <shortName evidence="7">GPATase</shortName>
    </alternativeName>
</protein>
<dbReference type="EMBL" id="ASJR01000013">
    <property type="protein sequence ID" value="ERP31458.1"/>
    <property type="molecule type" value="Genomic_DNA"/>
</dbReference>
<keyword evidence="6 7" id="KW-0315">Glutamine amidotransferase</keyword>
<dbReference type="CDD" id="cd00715">
    <property type="entry name" value="GPATase_N"/>
    <property type="match status" value="1"/>
</dbReference>
<dbReference type="InterPro" id="IPR005854">
    <property type="entry name" value="PurF"/>
</dbReference>
<dbReference type="GO" id="GO:0004044">
    <property type="term" value="F:amidophosphoribosyltransferase activity"/>
    <property type="evidence" value="ECO:0007669"/>
    <property type="project" value="UniProtKB-UniRule"/>
</dbReference>
<dbReference type="GO" id="GO:0000287">
    <property type="term" value="F:magnesium ion binding"/>
    <property type="evidence" value="ECO:0007669"/>
    <property type="project" value="UniProtKB-UniRule"/>
</dbReference>
<evidence type="ECO:0000256" key="3">
    <source>
        <dbReference type="ARBA" id="ARBA00022676"/>
    </source>
</evidence>
<comment type="catalytic activity">
    <reaction evidence="7 8">
        <text>5-phospho-beta-D-ribosylamine + L-glutamate + diphosphate = 5-phospho-alpha-D-ribose 1-diphosphate + L-glutamine + H2O</text>
        <dbReference type="Rhea" id="RHEA:14905"/>
        <dbReference type="ChEBI" id="CHEBI:15377"/>
        <dbReference type="ChEBI" id="CHEBI:29985"/>
        <dbReference type="ChEBI" id="CHEBI:33019"/>
        <dbReference type="ChEBI" id="CHEBI:58017"/>
        <dbReference type="ChEBI" id="CHEBI:58359"/>
        <dbReference type="ChEBI" id="CHEBI:58681"/>
        <dbReference type="EC" id="2.4.2.14"/>
    </reaction>
</comment>
<dbReference type="Gene3D" id="3.40.50.2020">
    <property type="match status" value="1"/>
</dbReference>
<feature type="binding site" evidence="7 11">
    <location>
        <position position="450"/>
    </location>
    <ligand>
        <name>[4Fe-4S] cluster</name>
        <dbReference type="ChEBI" id="CHEBI:49883"/>
    </ligand>
</feature>
<keyword evidence="3 7" id="KW-0328">Glycosyltransferase</keyword>
<dbReference type="PIRSF" id="PIRSF000485">
    <property type="entry name" value="Amd_phspho_trans"/>
    <property type="match status" value="1"/>
</dbReference>
<comment type="pathway">
    <text evidence="1 7 8">Purine metabolism; IMP biosynthesis via de novo pathway; N(1)-(5-phospho-D-ribosyl)glycinamide from 5-phospho-alpha-D-ribose 1-diphosphate: step 1/2.</text>
</comment>
<keyword evidence="7 11" id="KW-0411">Iron-sulfur</keyword>
<dbReference type="SUPFAM" id="SSF56235">
    <property type="entry name" value="N-terminal nucleophile aminohydrolases (Ntn hydrolases)"/>
    <property type="match status" value="1"/>
</dbReference>
<feature type="binding site" evidence="7 10">
    <location>
        <position position="359"/>
    </location>
    <ligand>
        <name>Mg(2+)</name>
        <dbReference type="ChEBI" id="CHEBI:18420"/>
    </ligand>
</feature>
<dbReference type="InterPro" id="IPR029057">
    <property type="entry name" value="PRTase-like"/>
</dbReference>
<organism evidence="13 14">
    <name type="scientific">Chitinivibrio alkaliphilus ACht1</name>
    <dbReference type="NCBI Taxonomy" id="1313304"/>
    <lineage>
        <taxon>Bacteria</taxon>
        <taxon>Pseudomonadati</taxon>
        <taxon>Fibrobacterota</taxon>
        <taxon>Chitinivibrionia</taxon>
        <taxon>Chitinivibrionales</taxon>
        <taxon>Chitinivibrionaceae</taxon>
        <taxon>Chitinivibrio</taxon>
    </lineage>
</organism>
<dbReference type="InterPro" id="IPR000836">
    <property type="entry name" value="PRTase_dom"/>
</dbReference>
<dbReference type="GO" id="GO:0009113">
    <property type="term" value="P:purine nucleobase biosynthetic process"/>
    <property type="evidence" value="ECO:0007669"/>
    <property type="project" value="UniProtKB-UniRule"/>
</dbReference>
<comment type="cofactor">
    <cofactor evidence="7 10">
        <name>Mg(2+)</name>
        <dbReference type="ChEBI" id="CHEBI:18420"/>
    </cofactor>
    <text evidence="7 10">Binds 1 Mg(2+) ion per subunit.</text>
</comment>
<dbReference type="NCBIfam" id="TIGR01134">
    <property type="entry name" value="purF"/>
    <property type="match status" value="1"/>
</dbReference>
<reference evidence="13 14" key="1">
    <citation type="journal article" date="2013" name="Environ. Microbiol.">
        <title>Genome analysis of Chitinivibrio alkaliphilus gen. nov., sp. nov., a novel extremely haloalkaliphilic anaerobic chitinolytic bacterium from the candidate phylum Termite Group 3.</title>
        <authorList>
            <person name="Sorokin D.Y."/>
            <person name="Gumerov V.M."/>
            <person name="Rakitin A.L."/>
            <person name="Beletsky A.V."/>
            <person name="Damste J.S."/>
            <person name="Muyzer G."/>
            <person name="Mardanov A.V."/>
            <person name="Ravin N.V."/>
        </authorList>
    </citation>
    <scope>NUCLEOTIDE SEQUENCE [LARGE SCALE GENOMIC DNA]</scope>
    <source>
        <strain evidence="13 14">ACht1</strain>
    </source>
</reference>
<feature type="binding site" evidence="7 11">
    <location>
        <position position="447"/>
    </location>
    <ligand>
        <name>[4Fe-4S] cluster</name>
        <dbReference type="ChEBI" id="CHEBI:49883"/>
    </ligand>
</feature>
<dbReference type="EC" id="2.4.2.14" evidence="7"/>
<proteinExistence type="inferred from homology"/>
<sequence>MVESSIKEECGVFGIFNHEDAANFTYYGLYALQHRGQEASGICSSDGKLLKRYANSGLVKDVFNDTAIIDSLAGTAAIGHNRYSTTGGSGLENAQPMLIDFKAGQIACAHNGNLINAQELRTEMENAGSIFTSTNDTDVVMHLMANSRHKTLDSMILDSLSNALGAYSMLFLTKDALYAARDHYGIRPLSLGKIDGAYTVASETCAFDLLGAQEIREIQPGEMIKITRDGVRSFEIPKFKPVKTYAHCIFEHIYFSRPDSRIFGQSVDAVRREMGRQLATENPVADADFVMSVPDSATVATLGYAEEAQIPFQHGLIRNHYVGRTFIQPKQSGRNFGVRVKFNPVKSLIKGKKIIVVDDSIVRGTTMRKIVKLLRTAEPREVHLRIASPPVLHPCFYGIDMPRKDQFLANNKNVKEIESYFDVDSLAYLSIEGMLAALPEDQRCNYCKACFDGLYPVTKN</sequence>
<evidence type="ECO:0000313" key="14">
    <source>
        <dbReference type="Proteomes" id="UP000017148"/>
    </source>
</evidence>
<keyword evidence="7 10" id="KW-0460">Magnesium</keyword>
<dbReference type="GO" id="GO:0051539">
    <property type="term" value="F:4 iron, 4 sulfur cluster binding"/>
    <property type="evidence" value="ECO:0007669"/>
    <property type="project" value="UniProtKB-KW"/>
</dbReference>
<gene>
    <name evidence="7" type="primary">purF</name>
    <name evidence="13" type="ORF">CALK_1661</name>
</gene>
<dbReference type="PATRIC" id="fig|1313304.3.peg.1581"/>
<evidence type="ECO:0000313" key="13">
    <source>
        <dbReference type="EMBL" id="ERP31458.1"/>
    </source>
</evidence>
<feature type="binding site" evidence="7 11">
    <location>
        <position position="395"/>
    </location>
    <ligand>
        <name>[4Fe-4S] cluster</name>
        <dbReference type="ChEBI" id="CHEBI:49883"/>
    </ligand>
</feature>
<evidence type="ECO:0000256" key="6">
    <source>
        <dbReference type="ARBA" id="ARBA00022962"/>
    </source>
</evidence>
<keyword evidence="14" id="KW-1185">Reference proteome</keyword>
<dbReference type="STRING" id="1313304.CALK_1661"/>
<dbReference type="Gene3D" id="3.60.20.10">
    <property type="entry name" value="Glutamine Phosphoribosylpyrophosphate, subunit 1, domain 1"/>
    <property type="match status" value="1"/>
</dbReference>
<dbReference type="OrthoDB" id="9801213at2"/>
<comment type="cofactor">
    <cofactor evidence="7 11">
        <name>[4Fe-4S] cluster</name>
        <dbReference type="ChEBI" id="CHEBI:49883"/>
    </cofactor>
    <text evidence="7 11">Binds 1 [4Fe-4S] cluster per subunit.</text>
</comment>
<dbReference type="Proteomes" id="UP000017148">
    <property type="component" value="Unassembled WGS sequence"/>
</dbReference>
<dbReference type="PROSITE" id="PS51278">
    <property type="entry name" value="GATASE_TYPE_2"/>
    <property type="match status" value="1"/>
</dbReference>
<evidence type="ECO:0000256" key="9">
    <source>
        <dbReference type="PIRSR" id="PIRSR000485-1"/>
    </source>
</evidence>
<keyword evidence="4 7" id="KW-0808">Transferase</keyword>
<evidence type="ECO:0000256" key="5">
    <source>
        <dbReference type="ARBA" id="ARBA00022755"/>
    </source>
</evidence>
<evidence type="ECO:0000256" key="7">
    <source>
        <dbReference type="HAMAP-Rule" id="MF_01931"/>
    </source>
</evidence>
<dbReference type="UniPathway" id="UPA00074">
    <property type="reaction ID" value="UER00124"/>
</dbReference>
<feature type="domain" description="Glutamine amidotransferase type-2" evidence="12">
    <location>
        <begin position="10"/>
        <end position="229"/>
    </location>
</feature>
<evidence type="ECO:0000256" key="8">
    <source>
        <dbReference type="PIRNR" id="PIRNR000485"/>
    </source>
</evidence>
<evidence type="ECO:0000256" key="2">
    <source>
        <dbReference type="ARBA" id="ARBA00010138"/>
    </source>
</evidence>
<comment type="function">
    <text evidence="7">Catalyzes the formation of phosphoribosylamine from phosphoribosylpyrophosphate (PRPP) and glutamine.</text>
</comment>
<evidence type="ECO:0000256" key="4">
    <source>
        <dbReference type="ARBA" id="ARBA00022679"/>
    </source>
</evidence>
<feature type="binding site" evidence="7 10">
    <location>
        <position position="358"/>
    </location>
    <ligand>
        <name>Mg(2+)</name>
        <dbReference type="ChEBI" id="CHEBI:18420"/>
    </ligand>
</feature>
<dbReference type="InterPro" id="IPR029055">
    <property type="entry name" value="Ntn_hydrolases_N"/>
</dbReference>
<evidence type="ECO:0000256" key="10">
    <source>
        <dbReference type="PIRSR" id="PIRSR000485-2"/>
    </source>
</evidence>
<evidence type="ECO:0000259" key="12">
    <source>
        <dbReference type="PROSITE" id="PS51278"/>
    </source>
</evidence>
<dbReference type="HAMAP" id="MF_01931">
    <property type="entry name" value="PurF"/>
    <property type="match status" value="1"/>
</dbReference>
<feature type="active site" description="Nucleophile" evidence="7 9">
    <location>
        <position position="10"/>
    </location>
</feature>
<evidence type="ECO:0000256" key="1">
    <source>
        <dbReference type="ARBA" id="ARBA00005209"/>
    </source>
</evidence>
<feature type="binding site" evidence="7 11">
    <location>
        <position position="248"/>
    </location>
    <ligand>
        <name>[4Fe-4S] cluster</name>
        <dbReference type="ChEBI" id="CHEBI:49883"/>
    </ligand>
</feature>
<dbReference type="RefSeq" id="WP_022637107.1">
    <property type="nucleotide sequence ID" value="NZ_ASJR01000013.1"/>
</dbReference>
<evidence type="ECO:0000256" key="11">
    <source>
        <dbReference type="PIRSR" id="PIRSR000485-3"/>
    </source>
</evidence>
<accession>U7D694</accession>
<comment type="similarity">
    <text evidence="2 7 8">In the C-terminal section; belongs to the purine/pyrimidine phosphoribosyltransferase family.</text>
</comment>
<keyword evidence="7 11" id="KW-0408">Iron</keyword>
<dbReference type="CDD" id="cd06223">
    <property type="entry name" value="PRTases_typeI"/>
    <property type="match status" value="1"/>
</dbReference>
<keyword evidence="7" id="KW-0004">4Fe-4S</keyword>
<dbReference type="SUPFAM" id="SSF53271">
    <property type="entry name" value="PRTase-like"/>
    <property type="match status" value="1"/>
</dbReference>